<dbReference type="SUPFAM" id="SSF50494">
    <property type="entry name" value="Trypsin-like serine proteases"/>
    <property type="match status" value="1"/>
</dbReference>
<dbReference type="InterPro" id="IPR036034">
    <property type="entry name" value="PDZ_sf"/>
</dbReference>
<dbReference type="PROSITE" id="PS51494">
    <property type="entry name" value="SPOIVB"/>
    <property type="match status" value="1"/>
</dbReference>
<dbReference type="Pfam" id="PF17820">
    <property type="entry name" value="PDZ_6"/>
    <property type="match status" value="1"/>
</dbReference>
<gene>
    <name evidence="4" type="primary">spoIVB</name>
    <name evidence="4" type="ORF">E2980_03860</name>
</gene>
<evidence type="ECO:0000259" key="3">
    <source>
        <dbReference type="PROSITE" id="PS51494"/>
    </source>
</evidence>
<proteinExistence type="predicted"/>
<dbReference type="InterPro" id="IPR014219">
    <property type="entry name" value="SpoIVB"/>
</dbReference>
<evidence type="ECO:0000256" key="2">
    <source>
        <dbReference type="SAM" id="Phobius"/>
    </source>
</evidence>
<evidence type="ECO:0000256" key="1">
    <source>
        <dbReference type="ARBA" id="ARBA00022825"/>
    </source>
</evidence>
<dbReference type="EC" id="3.4.21.116" evidence="4"/>
<reference evidence="4 5" key="1">
    <citation type="submission" date="2019-03" db="EMBL/GenBank/DDBJ databases">
        <title>Cohnella endophytica sp. nov., a novel endophytic bacterium isolated from bark of Sonneratia apetala.</title>
        <authorList>
            <person name="Tuo L."/>
        </authorList>
    </citation>
    <scope>NUCLEOTIDE SEQUENCE [LARGE SCALE GENOMIC DNA]</scope>
    <source>
        <strain evidence="4 5">CCTCC AB 208254</strain>
    </source>
</reference>
<feature type="domain" description="Peptidase S55" evidence="3">
    <location>
        <begin position="227"/>
        <end position="466"/>
    </location>
</feature>
<dbReference type="AlphaFoldDB" id="A0A4Y8M358"/>
<name>A0A4Y8M358_9BACL</name>
<protein>
    <submittedName>
        <fullName evidence="4">SpoIVB peptidase</fullName>
        <ecNumber evidence="4">3.4.21.116</ecNumber>
    </submittedName>
</protein>
<evidence type="ECO:0000313" key="5">
    <source>
        <dbReference type="Proteomes" id="UP000297900"/>
    </source>
</evidence>
<dbReference type="Gene3D" id="2.30.42.10">
    <property type="match status" value="1"/>
</dbReference>
<dbReference type="EMBL" id="SOMN01000003">
    <property type="protein sequence ID" value="TFE29907.1"/>
    <property type="molecule type" value="Genomic_DNA"/>
</dbReference>
<keyword evidence="2" id="KW-0472">Membrane</keyword>
<organism evidence="4 5">
    <name type="scientific">Cohnella luojiensis</name>
    <dbReference type="NCBI Taxonomy" id="652876"/>
    <lineage>
        <taxon>Bacteria</taxon>
        <taxon>Bacillati</taxon>
        <taxon>Bacillota</taxon>
        <taxon>Bacilli</taxon>
        <taxon>Bacillales</taxon>
        <taxon>Paenibacillaceae</taxon>
        <taxon>Cohnella</taxon>
    </lineage>
</organism>
<dbReference type="SUPFAM" id="SSF50156">
    <property type="entry name" value="PDZ domain-like"/>
    <property type="match status" value="1"/>
</dbReference>
<dbReference type="SMART" id="SM00228">
    <property type="entry name" value="PDZ"/>
    <property type="match status" value="1"/>
</dbReference>
<dbReference type="Proteomes" id="UP000297900">
    <property type="component" value="Unassembled WGS sequence"/>
</dbReference>
<dbReference type="OrthoDB" id="9765242at2"/>
<keyword evidence="5" id="KW-1185">Reference proteome</keyword>
<keyword evidence="4" id="KW-0378">Hydrolase</keyword>
<accession>A0A4Y8M358</accession>
<evidence type="ECO:0000313" key="4">
    <source>
        <dbReference type="EMBL" id="TFE29907.1"/>
    </source>
</evidence>
<feature type="transmembrane region" description="Helical" evidence="2">
    <location>
        <begin position="37"/>
        <end position="58"/>
    </location>
</feature>
<dbReference type="NCBIfam" id="TIGR02860">
    <property type="entry name" value="spore_IV_B"/>
    <property type="match status" value="1"/>
</dbReference>
<dbReference type="InterPro" id="IPR009003">
    <property type="entry name" value="Peptidase_S1_PA"/>
</dbReference>
<keyword evidence="1" id="KW-0720">Serine protease</keyword>
<dbReference type="GO" id="GO:0008236">
    <property type="term" value="F:serine-type peptidase activity"/>
    <property type="evidence" value="ECO:0007669"/>
    <property type="project" value="UniProtKB-KW"/>
</dbReference>
<sequence>MRGYLIGTLSAIQKEPIQTVGERENLYQKHPKKHRRLGLVVVLMLCIAVCSAPFQHFANFPNQLRLFQGQAVSLHYAMPVHAQGILNPQVASINGSDNASVRVDLSQPLSIQPKHSGVTNLKLKLFGKIPFKTVRLQVIPDLRVIPGGQTIGVKVKSAGIMVVGHHLVQTKASAKVSPGEEAKLRLGDLIVEINGEVCNDISKIAEYAESAGSEGTPLKLLVQRGKERFRTSLSPAYDEEDKAWRLGLYIRDSAAGVGTLTFYAPDQGVYGALGHVITDMDTQSPIVVGSGEILQSNVNSISKSQSGEPGEKRASFLKGGRTLGNVERNTPFGIFGQMKQMPEHSYNPEPMPVAFAEEVKEGPAQILTVVDKQKVERFDIEIVHVSKQSSPATKGMVIKITDPKLLERTGGIVQGMSGSPIIQNGKLVGAVTHVFVNDPSSGYGCFIEWMLQDAGIMLNPEQATSKAV</sequence>
<dbReference type="RefSeq" id="WP_135150822.1">
    <property type="nucleotide sequence ID" value="NZ_SOMN01000003.1"/>
</dbReference>
<dbReference type="InterPro" id="IPR001478">
    <property type="entry name" value="PDZ"/>
</dbReference>
<dbReference type="InterPro" id="IPR041489">
    <property type="entry name" value="PDZ_6"/>
</dbReference>
<comment type="caution">
    <text evidence="4">The sequence shown here is derived from an EMBL/GenBank/DDBJ whole genome shotgun (WGS) entry which is preliminary data.</text>
</comment>
<dbReference type="Pfam" id="PF05580">
    <property type="entry name" value="Peptidase_S55"/>
    <property type="match status" value="1"/>
</dbReference>
<keyword evidence="2" id="KW-1133">Transmembrane helix</keyword>
<keyword evidence="1" id="KW-0645">Protease</keyword>
<keyword evidence="2" id="KW-0812">Transmembrane</keyword>
<dbReference type="InterPro" id="IPR008763">
    <property type="entry name" value="Peptidase_S55"/>
</dbReference>